<reference evidence="5 6" key="1">
    <citation type="submission" date="2017-10" db="EMBL/GenBank/DDBJ databases">
        <title>Sequencing the genomes of 1000 actinobacteria strains.</title>
        <authorList>
            <person name="Klenk H.-P."/>
        </authorList>
    </citation>
    <scope>NUCLEOTIDE SEQUENCE [LARGE SCALE GENOMIC DNA]</scope>
    <source>
        <strain evidence="5 6">DSM 21801</strain>
    </source>
</reference>
<keyword evidence="2" id="KW-0560">Oxidoreductase</keyword>
<dbReference type="PRINTS" id="PR00368">
    <property type="entry name" value="FADPNR"/>
</dbReference>
<dbReference type="SUPFAM" id="SSF51905">
    <property type="entry name" value="FAD/NAD(P)-binding domain"/>
    <property type="match status" value="1"/>
</dbReference>
<proteinExistence type="predicted"/>
<feature type="domain" description="FAD/NAD(P)-binding" evidence="4">
    <location>
        <begin position="25"/>
        <end position="307"/>
    </location>
</feature>
<dbReference type="AlphaFoldDB" id="A0A2A9CWB8"/>
<protein>
    <submittedName>
        <fullName evidence="5">Thioredoxin reductase</fullName>
    </submittedName>
</protein>
<accession>A0A2A9CWB8</accession>
<organism evidence="5 6">
    <name type="scientific">Serinibacter salmoneus</name>
    <dbReference type="NCBI Taxonomy" id="556530"/>
    <lineage>
        <taxon>Bacteria</taxon>
        <taxon>Bacillati</taxon>
        <taxon>Actinomycetota</taxon>
        <taxon>Actinomycetes</taxon>
        <taxon>Micrococcales</taxon>
        <taxon>Beutenbergiaceae</taxon>
        <taxon>Serinibacter</taxon>
    </lineage>
</organism>
<dbReference type="PANTHER" id="PTHR48105">
    <property type="entry name" value="THIOREDOXIN REDUCTASE 1-RELATED-RELATED"/>
    <property type="match status" value="1"/>
</dbReference>
<dbReference type="OrthoDB" id="9786503at2"/>
<keyword evidence="6" id="KW-1185">Reference proteome</keyword>
<evidence type="ECO:0000256" key="1">
    <source>
        <dbReference type="ARBA" id="ARBA00022630"/>
    </source>
</evidence>
<evidence type="ECO:0000313" key="5">
    <source>
        <dbReference type="EMBL" id="PFG18728.1"/>
    </source>
</evidence>
<dbReference type="Gene3D" id="3.50.50.60">
    <property type="entry name" value="FAD/NAD(P)-binding domain"/>
    <property type="match status" value="2"/>
</dbReference>
<evidence type="ECO:0000259" key="4">
    <source>
        <dbReference type="Pfam" id="PF07992"/>
    </source>
</evidence>
<keyword evidence="1" id="KW-0285">Flavoprotein</keyword>
<dbReference type="EMBL" id="PDJD01000001">
    <property type="protein sequence ID" value="PFG18728.1"/>
    <property type="molecule type" value="Genomic_DNA"/>
</dbReference>
<dbReference type="PRINTS" id="PR00469">
    <property type="entry name" value="PNDRDTASEII"/>
</dbReference>
<dbReference type="Pfam" id="PF07992">
    <property type="entry name" value="Pyr_redox_2"/>
    <property type="match status" value="1"/>
</dbReference>
<sequence>MTRPSSPTTNHSATAPATDPATSVDVAIVGGGPAGIAAAVALGRSLRTVTVIDAGQARNAPSAHAHNVLGHEGRSPMEIRAAGRAEAEGYGATFRATSVTDVEGTGSDADPAFTLTLADGATLTARRLLLASGLVDELPAIPGVREGWGRTVLHCPYCHGYEVRGQRVGVLGTSPNSLHQALLFRRLTPHVTLFRHGLELTEEQWEQLAALGVEVVDGEIATLHHPTEDTCAVELATGQRFTLDAAVVGGRMLARGELFTRLGGTMTEHPFGEFIATQDARGATAVPGVYAAGNATDLAAMVIASAAAGMMAGAGINAELVMTDAAGAVAARR</sequence>
<evidence type="ECO:0000256" key="2">
    <source>
        <dbReference type="ARBA" id="ARBA00023002"/>
    </source>
</evidence>
<evidence type="ECO:0000256" key="3">
    <source>
        <dbReference type="ARBA" id="ARBA00048132"/>
    </source>
</evidence>
<gene>
    <name evidence="5" type="ORF">ATL40_0271</name>
</gene>
<dbReference type="InterPro" id="IPR050097">
    <property type="entry name" value="Ferredoxin-NADP_redctase_2"/>
</dbReference>
<evidence type="ECO:0000313" key="6">
    <source>
        <dbReference type="Proteomes" id="UP000224915"/>
    </source>
</evidence>
<dbReference type="RefSeq" id="WP_098467969.1">
    <property type="nucleotide sequence ID" value="NZ_PDJD01000001.1"/>
</dbReference>
<dbReference type="GO" id="GO:0004791">
    <property type="term" value="F:thioredoxin-disulfide reductase (NADPH) activity"/>
    <property type="evidence" value="ECO:0007669"/>
    <property type="project" value="UniProtKB-EC"/>
</dbReference>
<dbReference type="Proteomes" id="UP000224915">
    <property type="component" value="Unassembled WGS sequence"/>
</dbReference>
<comment type="catalytic activity">
    <reaction evidence="3">
        <text>[thioredoxin]-dithiol + NADP(+) = [thioredoxin]-disulfide + NADPH + H(+)</text>
        <dbReference type="Rhea" id="RHEA:20345"/>
        <dbReference type="Rhea" id="RHEA-COMP:10698"/>
        <dbReference type="Rhea" id="RHEA-COMP:10700"/>
        <dbReference type="ChEBI" id="CHEBI:15378"/>
        <dbReference type="ChEBI" id="CHEBI:29950"/>
        <dbReference type="ChEBI" id="CHEBI:50058"/>
        <dbReference type="ChEBI" id="CHEBI:57783"/>
        <dbReference type="ChEBI" id="CHEBI:58349"/>
        <dbReference type="EC" id="1.8.1.9"/>
    </reaction>
</comment>
<name>A0A2A9CWB8_9MICO</name>
<dbReference type="InterPro" id="IPR036188">
    <property type="entry name" value="FAD/NAD-bd_sf"/>
</dbReference>
<dbReference type="InterPro" id="IPR023753">
    <property type="entry name" value="FAD/NAD-binding_dom"/>
</dbReference>
<comment type="caution">
    <text evidence="5">The sequence shown here is derived from an EMBL/GenBank/DDBJ whole genome shotgun (WGS) entry which is preliminary data.</text>
</comment>